<reference evidence="8 10" key="3">
    <citation type="journal article" date="2018" name="Plant J.">
        <title>The Physcomitrella patens chromosome-scale assembly reveals moss genome structure and evolution.</title>
        <authorList>
            <person name="Lang D."/>
            <person name="Ullrich K.K."/>
            <person name="Murat F."/>
            <person name="Fuchs J."/>
            <person name="Jenkins J."/>
            <person name="Haas F.B."/>
            <person name="Piednoel M."/>
            <person name="Gundlach H."/>
            <person name="Van Bel M."/>
            <person name="Meyberg R."/>
            <person name="Vives C."/>
            <person name="Morata J."/>
            <person name="Symeonidi A."/>
            <person name="Hiss M."/>
            <person name="Muchero W."/>
            <person name="Kamisugi Y."/>
            <person name="Saleh O."/>
            <person name="Blanc G."/>
            <person name="Decker E.L."/>
            <person name="van Gessel N."/>
            <person name="Grimwood J."/>
            <person name="Hayes R.D."/>
            <person name="Graham S.W."/>
            <person name="Gunter L.E."/>
            <person name="McDaniel S.F."/>
            <person name="Hoernstein S.N.W."/>
            <person name="Larsson A."/>
            <person name="Li F.W."/>
            <person name="Perroud P.F."/>
            <person name="Phillips J."/>
            <person name="Ranjan P."/>
            <person name="Rokshar D.S."/>
            <person name="Rothfels C.J."/>
            <person name="Schneider L."/>
            <person name="Shu S."/>
            <person name="Stevenson D.W."/>
            <person name="Thummler F."/>
            <person name="Tillich M."/>
            <person name="Villarreal Aguilar J.C."/>
            <person name="Widiez T."/>
            <person name="Wong G.K."/>
            <person name="Wymore A."/>
            <person name="Zhang Y."/>
            <person name="Zimmer A.D."/>
            <person name="Quatrano R.S."/>
            <person name="Mayer K.F.X."/>
            <person name="Goodstein D."/>
            <person name="Casacuberta J.M."/>
            <person name="Vandepoele K."/>
            <person name="Reski R."/>
            <person name="Cuming A.C."/>
            <person name="Tuskan G.A."/>
            <person name="Maumus F."/>
            <person name="Salse J."/>
            <person name="Schmutz J."/>
            <person name="Rensing S.A."/>
        </authorList>
    </citation>
    <scope>NUCLEOTIDE SEQUENCE [LARGE SCALE GENOMIC DNA]</scope>
    <source>
        <strain evidence="9 10">cv. Gransden 2004</strain>
    </source>
</reference>
<dbReference type="InterPro" id="IPR007118">
    <property type="entry name" value="Expan_Lol_pI"/>
</dbReference>
<protein>
    <submittedName>
        <fullName evidence="7">Beta-expansin 1</fullName>
    </submittedName>
</protein>
<evidence type="ECO:0000259" key="6">
    <source>
        <dbReference type="PROSITE" id="PS50843"/>
    </source>
</evidence>
<dbReference type="PRINTS" id="PR00829">
    <property type="entry name" value="LOLP1ALLERGN"/>
</dbReference>
<gene>
    <name evidence="7" type="primary">ExpB1</name>
    <name evidence="9" type="synonym">LOC112274829</name>
    <name evidence="8" type="ORF">PHYPA_026534</name>
</gene>
<keyword evidence="10" id="KW-1185">Reference proteome</keyword>
<dbReference type="InterPro" id="IPR036908">
    <property type="entry name" value="RlpA-like_sf"/>
</dbReference>
<dbReference type="HOGENOM" id="CLU_027462_1_2_1"/>
<keyword evidence="2" id="KW-0964">Secreted</keyword>
<dbReference type="InterPro" id="IPR036749">
    <property type="entry name" value="Expansin_CBD_sf"/>
</dbReference>
<organism evidence="7">
    <name type="scientific">Physcomitrium patens</name>
    <name type="common">Spreading-leaved earth moss</name>
    <name type="synonym">Physcomitrella patens</name>
    <dbReference type="NCBI Taxonomy" id="3218"/>
    <lineage>
        <taxon>Eukaryota</taxon>
        <taxon>Viridiplantae</taxon>
        <taxon>Streptophyta</taxon>
        <taxon>Embryophyta</taxon>
        <taxon>Bryophyta</taxon>
        <taxon>Bryophytina</taxon>
        <taxon>Bryopsida</taxon>
        <taxon>Funariidae</taxon>
        <taxon>Funariales</taxon>
        <taxon>Funariaceae</taxon>
        <taxon>Physcomitrium</taxon>
    </lineage>
</organism>
<dbReference type="PANTHER" id="PTHR31692">
    <property type="entry name" value="EXPANSIN-B3"/>
    <property type="match status" value="1"/>
</dbReference>
<evidence type="ECO:0000313" key="10">
    <source>
        <dbReference type="Proteomes" id="UP000006727"/>
    </source>
</evidence>
<proteinExistence type="evidence at transcript level"/>
<dbReference type="SMART" id="SM00837">
    <property type="entry name" value="DPBB_1"/>
    <property type="match status" value="1"/>
</dbReference>
<dbReference type="InterPro" id="IPR009009">
    <property type="entry name" value="RlpA-like_DPBB"/>
</dbReference>
<evidence type="ECO:0000313" key="7">
    <source>
        <dbReference type="EMBL" id="AAL71871.1"/>
    </source>
</evidence>
<keyword evidence="4" id="KW-0732">Signal</keyword>
<dbReference type="PaxDb" id="3218-PP1S251_59V6.1"/>
<dbReference type="OrthoDB" id="406505at2759"/>
<feature type="chain" id="PRO_5014311954" evidence="4">
    <location>
        <begin position="21"/>
        <end position="268"/>
    </location>
</feature>
<dbReference type="EnsemblPlants" id="Pp3c22_630V3.2">
    <property type="protein sequence ID" value="Pp3c22_630V3.2"/>
    <property type="gene ID" value="Pp3c22_630"/>
</dbReference>
<comment type="subcellular location">
    <subcellularLocation>
        <location evidence="1">Secreted</location>
    </subcellularLocation>
</comment>
<dbReference type="Pfam" id="PF03330">
    <property type="entry name" value="DPBB_1"/>
    <property type="match status" value="1"/>
</dbReference>
<reference evidence="9" key="4">
    <citation type="submission" date="2020-12" db="UniProtKB">
        <authorList>
            <consortium name="EnsemblPlants"/>
        </authorList>
    </citation>
    <scope>IDENTIFICATION</scope>
</reference>
<evidence type="ECO:0000313" key="8">
    <source>
        <dbReference type="EMBL" id="PNR30218.1"/>
    </source>
</evidence>
<evidence type="ECO:0000256" key="4">
    <source>
        <dbReference type="SAM" id="SignalP"/>
    </source>
</evidence>
<dbReference type="Gene3D" id="2.60.40.760">
    <property type="entry name" value="Expansin, cellulose-binding-like domain"/>
    <property type="match status" value="1"/>
</dbReference>
<dbReference type="FunCoup" id="Q84V42">
    <property type="interactions" value="308"/>
</dbReference>
<reference evidence="8 10" key="2">
    <citation type="journal article" date="2008" name="Science">
        <title>The Physcomitrella genome reveals evolutionary insights into the conquest of land by plants.</title>
        <authorList>
            <person name="Rensing S."/>
            <person name="Lang D."/>
            <person name="Zimmer A."/>
            <person name="Terry A."/>
            <person name="Salamov A."/>
            <person name="Shapiro H."/>
            <person name="Nishiyama T."/>
            <person name="Perroud P.-F."/>
            <person name="Lindquist E."/>
            <person name="Kamisugi Y."/>
            <person name="Tanahashi T."/>
            <person name="Sakakibara K."/>
            <person name="Fujita T."/>
            <person name="Oishi K."/>
            <person name="Shin-I T."/>
            <person name="Kuroki Y."/>
            <person name="Toyoda A."/>
            <person name="Suzuki Y."/>
            <person name="Hashimoto A."/>
            <person name="Yamaguchi K."/>
            <person name="Sugano A."/>
            <person name="Kohara Y."/>
            <person name="Fujiyama A."/>
            <person name="Anterola A."/>
            <person name="Aoki S."/>
            <person name="Ashton N."/>
            <person name="Barbazuk W.B."/>
            <person name="Barker E."/>
            <person name="Bennetzen J."/>
            <person name="Bezanilla M."/>
            <person name="Blankenship R."/>
            <person name="Cho S.H."/>
            <person name="Dutcher S."/>
            <person name="Estelle M."/>
            <person name="Fawcett J.A."/>
            <person name="Gundlach H."/>
            <person name="Hanada K."/>
            <person name="Heyl A."/>
            <person name="Hicks K.A."/>
            <person name="Hugh J."/>
            <person name="Lohr M."/>
            <person name="Mayer K."/>
            <person name="Melkozernov A."/>
            <person name="Murata T."/>
            <person name="Nelson D."/>
            <person name="Pils B."/>
            <person name="Prigge M."/>
            <person name="Reiss B."/>
            <person name="Renner T."/>
            <person name="Rombauts S."/>
            <person name="Rushton P."/>
            <person name="Sanderfoot A."/>
            <person name="Schween G."/>
            <person name="Shiu S.-H."/>
            <person name="Stueber K."/>
            <person name="Theodoulou F.L."/>
            <person name="Tu H."/>
            <person name="Van de Peer Y."/>
            <person name="Verrier P.J."/>
            <person name="Waters E."/>
            <person name="Wood A."/>
            <person name="Yang L."/>
            <person name="Cove D."/>
            <person name="Cuming A."/>
            <person name="Hasebe M."/>
            <person name="Lucas S."/>
            <person name="Mishler D.B."/>
            <person name="Reski R."/>
            <person name="Grigoriev I."/>
            <person name="Quatrano R.S."/>
            <person name="Boore J.L."/>
        </authorList>
    </citation>
    <scope>NUCLEOTIDE SEQUENCE [LARGE SCALE GENOMIC DNA]</scope>
    <source>
        <strain evidence="9 10">cv. Gransden 2004</strain>
    </source>
</reference>
<dbReference type="InterPro" id="IPR007112">
    <property type="entry name" value="Expansin/allergen_DPBB_dom"/>
</dbReference>
<dbReference type="PROSITE" id="PS50843">
    <property type="entry name" value="EXPANSIN_CBD"/>
    <property type="match status" value="1"/>
</dbReference>
<accession>E1C9V9</accession>
<reference evidence="7" key="1">
    <citation type="submission" date="2002-01" db="EMBL/GenBank/DDBJ databases">
        <title>Expansins in the bryophyte Physcomitrella patens.</title>
        <authorList>
            <person name="Schipper O.S."/>
            <person name="Schaefer D.G."/>
            <person name="Reski R."/>
            <person name="Fleming A.J."/>
        </authorList>
    </citation>
    <scope>NUCLEOTIDE SEQUENCE</scope>
</reference>
<dbReference type="EMBL" id="AY074818">
    <property type="protein sequence ID" value="AAL71871.1"/>
    <property type="molecule type" value="mRNA"/>
</dbReference>
<evidence type="ECO:0000256" key="1">
    <source>
        <dbReference type="ARBA" id="ARBA00004613"/>
    </source>
</evidence>
<feature type="signal peptide" evidence="4">
    <location>
        <begin position="1"/>
        <end position="20"/>
    </location>
</feature>
<dbReference type="EnsemblPlants" id="Pp3c22_630V3.1">
    <property type="protein sequence ID" value="Pp3c22_630V3.1"/>
    <property type="gene ID" value="Pp3c22_630"/>
</dbReference>
<feature type="domain" description="Expansin-like EG45" evidence="5">
    <location>
        <begin position="56"/>
        <end position="165"/>
    </location>
</feature>
<dbReference type="eggNOG" id="ENOG502QPVQ">
    <property type="taxonomic scope" value="Eukaryota"/>
</dbReference>
<dbReference type="AlphaFoldDB" id="Q84V42"/>
<evidence type="ECO:0000256" key="2">
    <source>
        <dbReference type="ARBA" id="ARBA00022525"/>
    </source>
</evidence>
<name>Q84V42_PHYPA</name>
<dbReference type="PROSITE" id="PS50842">
    <property type="entry name" value="EXPANSIN_EG45"/>
    <property type="match status" value="1"/>
</dbReference>
<dbReference type="PRINTS" id="PR01225">
    <property type="entry name" value="EXPANSNFAMLY"/>
</dbReference>
<dbReference type="Gramene" id="Pp3c22_630V3.1">
    <property type="protein sequence ID" value="Pp3c22_630V3.1"/>
    <property type="gene ID" value="Pp3c22_630"/>
</dbReference>
<dbReference type="Pfam" id="PF01357">
    <property type="entry name" value="Expansin_C"/>
    <property type="match status" value="1"/>
</dbReference>
<evidence type="ECO:0000259" key="5">
    <source>
        <dbReference type="PROSITE" id="PS50842"/>
    </source>
</evidence>
<dbReference type="SUPFAM" id="SSF50685">
    <property type="entry name" value="Barwin-like endoglucanases"/>
    <property type="match status" value="1"/>
</dbReference>
<accession>Q84V42</accession>
<dbReference type="Proteomes" id="UP000006727">
    <property type="component" value="Chromosome 22"/>
</dbReference>
<sequence>MGGFQLGLLLLCCVVGVSQAWDLPGGVKLSAEGYNENWLGGHATWYGDPYGEGSSGGACGYTQLTGTPIGSKIAAGNAPIFQEGKGCGQCYEVKCNYPSCSPQGTRIVITDLCPGGQYCSTDQPAFDFSGAAITAMALPGRDGELRNIGLYDIQYKRVPCEYPNQNIAFKVDAGSSKYWFSFTVKYLGGPGDINTVEVKCGKNGYFQYAQHSWGANWMLINYSGVPFQFPLTIKITTKLNDHTVVAEDVIPDWFGPGVQYESNVQIRY</sequence>
<evidence type="ECO:0000313" key="9">
    <source>
        <dbReference type="EnsemblPlants" id="Pp3c22_630V3.1"/>
    </source>
</evidence>
<evidence type="ECO:0000256" key="3">
    <source>
        <dbReference type="RuleBase" id="RU003460"/>
    </source>
</evidence>
<dbReference type="PANTHER" id="PTHR31692:SF5">
    <property type="entry name" value="EXPANSIN-B3"/>
    <property type="match status" value="1"/>
</dbReference>
<accession>A9TKJ5</accession>
<dbReference type="Gene3D" id="2.40.40.10">
    <property type="entry name" value="RlpA-like domain"/>
    <property type="match status" value="1"/>
</dbReference>
<dbReference type="OMA" id="EGYNENW"/>
<dbReference type="GO" id="GO:0005576">
    <property type="term" value="C:extracellular region"/>
    <property type="evidence" value="ECO:0007669"/>
    <property type="project" value="UniProtKB-SubCell"/>
</dbReference>
<dbReference type="Gramene" id="Pp3c22_630V3.2">
    <property type="protein sequence ID" value="Pp3c22_630V3.2"/>
    <property type="gene ID" value="Pp3c22_630"/>
</dbReference>
<feature type="domain" description="Expansin-like CBD" evidence="6">
    <location>
        <begin position="178"/>
        <end position="262"/>
    </location>
</feature>
<dbReference type="InterPro" id="IPR005795">
    <property type="entry name" value="LolPI"/>
</dbReference>
<dbReference type="SUPFAM" id="SSF49590">
    <property type="entry name" value="PHL pollen allergen"/>
    <property type="match status" value="1"/>
</dbReference>
<comment type="similarity">
    <text evidence="3">Belongs to the expansin family.</text>
</comment>
<dbReference type="EMBL" id="ABEU02000022">
    <property type="protein sequence ID" value="PNR30218.1"/>
    <property type="molecule type" value="Genomic_DNA"/>
</dbReference>
<dbReference type="InterPro" id="IPR007117">
    <property type="entry name" value="Expansin_CBD"/>
</dbReference>
<dbReference type="CDD" id="cd22275">
    <property type="entry name" value="DPBB_EXPB_N"/>
    <property type="match status" value="1"/>
</dbReference>